<organism evidence="3 4">
    <name type="scientific">Paramaledivibacter caminithermalis (strain DSM 15212 / CIP 107654 / DViRD3)</name>
    <name type="common">Clostridium caminithermale</name>
    <dbReference type="NCBI Taxonomy" id="1121301"/>
    <lineage>
        <taxon>Bacteria</taxon>
        <taxon>Bacillati</taxon>
        <taxon>Bacillota</taxon>
        <taxon>Clostridia</taxon>
        <taxon>Peptostreptococcales</taxon>
        <taxon>Caminicellaceae</taxon>
        <taxon>Paramaledivibacter</taxon>
    </lineage>
</organism>
<sequence length="187" mass="21087">MIVIIDNYDSFTYNLYQYIGEINPNIKVFRNDKVTIEELKKLDISHIVISPGPGTPKNSGISKNVIKEFGCNIPILGVCLGHQTIGEIYGCKITNAKELIHGKTSIIYHNGEDIFRGIKNPLKVTRYHSLIVDNHSDSDELIFTAKTEDGVIMALRHKIYPIFGVQFHPEAIATNSGKQIIENFLRF</sequence>
<dbReference type="GO" id="GO:0004049">
    <property type="term" value="F:anthranilate synthase activity"/>
    <property type="evidence" value="ECO:0007669"/>
    <property type="project" value="TreeGrafter"/>
</dbReference>
<name>A0A1M6RIY1_PARC5</name>
<accession>A0A1M6RIY1</accession>
<gene>
    <name evidence="3" type="ORF">SAMN02745912_02983</name>
</gene>
<proteinExistence type="predicted"/>
<dbReference type="STRING" id="1121301.SAMN02745912_02983"/>
<protein>
    <submittedName>
        <fullName evidence="3">Anthranilate synthase, component II</fullName>
    </submittedName>
</protein>
<dbReference type="GO" id="GO:0000162">
    <property type="term" value="P:L-tryptophan biosynthetic process"/>
    <property type="evidence" value="ECO:0007669"/>
    <property type="project" value="TreeGrafter"/>
</dbReference>
<dbReference type="RefSeq" id="WP_073151802.1">
    <property type="nucleotide sequence ID" value="NZ_FRAG01000047.1"/>
</dbReference>
<dbReference type="InterPro" id="IPR050472">
    <property type="entry name" value="Anth_synth/Amidotransfase"/>
</dbReference>
<dbReference type="Proteomes" id="UP000184465">
    <property type="component" value="Unassembled WGS sequence"/>
</dbReference>
<dbReference type="EMBL" id="FRAG01000047">
    <property type="protein sequence ID" value="SHK32376.1"/>
    <property type="molecule type" value="Genomic_DNA"/>
</dbReference>
<dbReference type="InterPro" id="IPR029062">
    <property type="entry name" value="Class_I_gatase-like"/>
</dbReference>
<dbReference type="Gene3D" id="3.40.50.880">
    <property type="match status" value="1"/>
</dbReference>
<dbReference type="PANTHER" id="PTHR43418">
    <property type="entry name" value="MULTIFUNCTIONAL TRYPTOPHAN BIOSYNTHESIS PROTEIN-RELATED"/>
    <property type="match status" value="1"/>
</dbReference>
<dbReference type="OrthoDB" id="9804328at2"/>
<feature type="domain" description="Glutamine amidotransferase" evidence="2">
    <location>
        <begin position="3"/>
        <end position="185"/>
    </location>
</feature>
<dbReference type="InterPro" id="IPR017926">
    <property type="entry name" value="GATASE"/>
</dbReference>
<reference evidence="4" key="1">
    <citation type="submission" date="2016-11" db="EMBL/GenBank/DDBJ databases">
        <authorList>
            <person name="Varghese N."/>
            <person name="Submissions S."/>
        </authorList>
    </citation>
    <scope>NUCLEOTIDE SEQUENCE [LARGE SCALE GENOMIC DNA]</scope>
    <source>
        <strain evidence="4">DSM 15212 / CIP 107654 / DViRD3</strain>
    </source>
</reference>
<keyword evidence="4" id="KW-1185">Reference proteome</keyword>
<dbReference type="AlphaFoldDB" id="A0A1M6RIY1"/>
<dbReference type="Pfam" id="PF00117">
    <property type="entry name" value="GATase"/>
    <property type="match status" value="1"/>
</dbReference>
<dbReference type="PROSITE" id="PS51273">
    <property type="entry name" value="GATASE_TYPE_1"/>
    <property type="match status" value="1"/>
</dbReference>
<dbReference type="GO" id="GO:0005829">
    <property type="term" value="C:cytosol"/>
    <property type="evidence" value="ECO:0007669"/>
    <property type="project" value="TreeGrafter"/>
</dbReference>
<dbReference type="PRINTS" id="PR00099">
    <property type="entry name" value="CPSGATASE"/>
</dbReference>
<evidence type="ECO:0000313" key="3">
    <source>
        <dbReference type="EMBL" id="SHK32376.1"/>
    </source>
</evidence>
<dbReference type="NCBIfam" id="TIGR00566">
    <property type="entry name" value="trpG_papA"/>
    <property type="match status" value="1"/>
</dbReference>
<dbReference type="CDD" id="cd01743">
    <property type="entry name" value="GATase1_Anthranilate_Synthase"/>
    <property type="match status" value="1"/>
</dbReference>
<dbReference type="PANTHER" id="PTHR43418:SF4">
    <property type="entry name" value="MULTIFUNCTIONAL TRYPTOPHAN BIOSYNTHESIS PROTEIN"/>
    <property type="match status" value="1"/>
</dbReference>
<evidence type="ECO:0000256" key="1">
    <source>
        <dbReference type="ARBA" id="ARBA00022962"/>
    </source>
</evidence>
<dbReference type="FunFam" id="3.40.50.880:FF:000003">
    <property type="entry name" value="Anthranilate synthase component II"/>
    <property type="match status" value="1"/>
</dbReference>
<dbReference type="PRINTS" id="PR00096">
    <property type="entry name" value="GATASE"/>
</dbReference>
<evidence type="ECO:0000313" key="4">
    <source>
        <dbReference type="Proteomes" id="UP000184465"/>
    </source>
</evidence>
<keyword evidence="1" id="KW-0315">Glutamine amidotransferase</keyword>
<evidence type="ECO:0000259" key="2">
    <source>
        <dbReference type="Pfam" id="PF00117"/>
    </source>
</evidence>
<dbReference type="PRINTS" id="PR00097">
    <property type="entry name" value="ANTSNTHASEII"/>
</dbReference>
<dbReference type="InterPro" id="IPR006221">
    <property type="entry name" value="TrpG/PapA_dom"/>
</dbReference>
<dbReference type="SUPFAM" id="SSF52317">
    <property type="entry name" value="Class I glutamine amidotransferase-like"/>
    <property type="match status" value="1"/>
</dbReference>